<evidence type="ECO:0000313" key="3">
    <source>
        <dbReference type="EMBL" id="VAW92397.1"/>
    </source>
</evidence>
<sequence length="121" mass="13443">MARVLIVDDSPTEIHVIRGILEKNGFEVLTASNGEEGIDCATREMPELILMDVVMPGLNGFQATRAITKDPKTQHIPIIIVSTKDQETDRVWGLRQGAKEYITKPVDEEKLLQKINAMIGS</sequence>
<keyword evidence="1" id="KW-0597">Phosphoprotein</keyword>
<dbReference type="SUPFAM" id="SSF52172">
    <property type="entry name" value="CheY-like"/>
    <property type="match status" value="1"/>
</dbReference>
<dbReference type="SMART" id="SM00448">
    <property type="entry name" value="REC"/>
    <property type="match status" value="1"/>
</dbReference>
<dbReference type="Pfam" id="PF00072">
    <property type="entry name" value="Response_reg"/>
    <property type="match status" value="1"/>
</dbReference>
<dbReference type="Gene3D" id="3.40.50.2300">
    <property type="match status" value="1"/>
</dbReference>
<organism evidence="3">
    <name type="scientific">hydrothermal vent metagenome</name>
    <dbReference type="NCBI Taxonomy" id="652676"/>
    <lineage>
        <taxon>unclassified sequences</taxon>
        <taxon>metagenomes</taxon>
        <taxon>ecological metagenomes</taxon>
    </lineage>
</organism>
<dbReference type="GO" id="GO:0000160">
    <property type="term" value="P:phosphorelay signal transduction system"/>
    <property type="evidence" value="ECO:0007669"/>
    <property type="project" value="InterPro"/>
</dbReference>
<accession>A0A3B0ZYE7</accession>
<dbReference type="InterPro" id="IPR001789">
    <property type="entry name" value="Sig_transdc_resp-reg_receiver"/>
</dbReference>
<dbReference type="EMBL" id="UOFS01000012">
    <property type="protein sequence ID" value="VAW92397.1"/>
    <property type="molecule type" value="Genomic_DNA"/>
</dbReference>
<dbReference type="InterPro" id="IPR011006">
    <property type="entry name" value="CheY-like_superfamily"/>
</dbReference>
<protein>
    <submittedName>
        <fullName evidence="3">Twitching motility protein PilH</fullName>
    </submittedName>
</protein>
<dbReference type="PROSITE" id="PS50110">
    <property type="entry name" value="RESPONSE_REGULATORY"/>
    <property type="match status" value="1"/>
</dbReference>
<dbReference type="InterPro" id="IPR050595">
    <property type="entry name" value="Bact_response_regulator"/>
</dbReference>
<dbReference type="PANTHER" id="PTHR44591">
    <property type="entry name" value="STRESS RESPONSE REGULATOR PROTEIN 1"/>
    <property type="match status" value="1"/>
</dbReference>
<evidence type="ECO:0000256" key="1">
    <source>
        <dbReference type="ARBA" id="ARBA00022553"/>
    </source>
</evidence>
<dbReference type="PANTHER" id="PTHR44591:SF20">
    <property type="entry name" value="PROTEIN PILH"/>
    <property type="match status" value="1"/>
</dbReference>
<reference evidence="3" key="1">
    <citation type="submission" date="2018-06" db="EMBL/GenBank/DDBJ databases">
        <authorList>
            <person name="Zhirakovskaya E."/>
        </authorList>
    </citation>
    <scope>NUCLEOTIDE SEQUENCE</scope>
</reference>
<dbReference type="AlphaFoldDB" id="A0A3B0ZYE7"/>
<name>A0A3B0ZYE7_9ZZZZ</name>
<gene>
    <name evidence="3" type="ORF">MNBD_GAMMA22-328</name>
</gene>
<evidence type="ECO:0000259" key="2">
    <source>
        <dbReference type="PROSITE" id="PS50110"/>
    </source>
</evidence>
<proteinExistence type="predicted"/>
<feature type="domain" description="Response regulatory" evidence="2">
    <location>
        <begin position="3"/>
        <end position="119"/>
    </location>
</feature>